<name>A0A8S1HA49_9PELO</name>
<dbReference type="Proteomes" id="UP000835052">
    <property type="component" value="Unassembled WGS sequence"/>
</dbReference>
<evidence type="ECO:0000313" key="3">
    <source>
        <dbReference type="Proteomes" id="UP000835052"/>
    </source>
</evidence>
<protein>
    <submittedName>
        <fullName evidence="2">Uncharacterized protein</fullName>
    </submittedName>
</protein>
<proteinExistence type="predicted"/>
<evidence type="ECO:0000313" key="2">
    <source>
        <dbReference type="EMBL" id="CAD6192973.1"/>
    </source>
</evidence>
<reference evidence="2" key="1">
    <citation type="submission" date="2020-10" db="EMBL/GenBank/DDBJ databases">
        <authorList>
            <person name="Kikuchi T."/>
        </authorList>
    </citation>
    <scope>NUCLEOTIDE SEQUENCE</scope>
    <source>
        <strain evidence="2">NKZ352</strain>
    </source>
</reference>
<gene>
    <name evidence="2" type="ORF">CAUJ_LOCUS8892</name>
</gene>
<accession>A0A8S1HA49</accession>
<organism evidence="2 3">
    <name type="scientific">Caenorhabditis auriculariae</name>
    <dbReference type="NCBI Taxonomy" id="2777116"/>
    <lineage>
        <taxon>Eukaryota</taxon>
        <taxon>Metazoa</taxon>
        <taxon>Ecdysozoa</taxon>
        <taxon>Nematoda</taxon>
        <taxon>Chromadorea</taxon>
        <taxon>Rhabditida</taxon>
        <taxon>Rhabditina</taxon>
        <taxon>Rhabditomorpha</taxon>
        <taxon>Rhabditoidea</taxon>
        <taxon>Rhabditidae</taxon>
        <taxon>Peloderinae</taxon>
        <taxon>Caenorhabditis</taxon>
    </lineage>
</organism>
<comment type="caution">
    <text evidence="2">The sequence shown here is derived from an EMBL/GenBank/DDBJ whole genome shotgun (WGS) entry which is preliminary data.</text>
</comment>
<feature type="compositionally biased region" description="Basic and acidic residues" evidence="1">
    <location>
        <begin position="1"/>
        <end position="30"/>
    </location>
</feature>
<dbReference type="AlphaFoldDB" id="A0A8S1HA49"/>
<feature type="region of interest" description="Disordered" evidence="1">
    <location>
        <begin position="1"/>
        <end position="35"/>
    </location>
</feature>
<dbReference type="EMBL" id="CAJGYM010000031">
    <property type="protein sequence ID" value="CAD6192973.1"/>
    <property type="molecule type" value="Genomic_DNA"/>
</dbReference>
<sequence length="75" mass="8964">MTPYYERSEYYSQDRRSRSGTEGRDWDTSRNGDYARISPRYTCRDTLYEGNQRVPSFMKQLKEAGSKRNVYNNGF</sequence>
<evidence type="ECO:0000256" key="1">
    <source>
        <dbReference type="SAM" id="MobiDB-lite"/>
    </source>
</evidence>
<keyword evidence="3" id="KW-1185">Reference proteome</keyword>